<proteinExistence type="predicted"/>
<dbReference type="InterPro" id="IPR012674">
    <property type="entry name" value="Calycin"/>
</dbReference>
<protein>
    <submittedName>
        <fullName evidence="2">Uncharacterized protein</fullName>
    </submittedName>
</protein>
<sequence>MQLHGVHSSVCSSKCATKPFYFHRHLPAKCSSSSSSSSFSYSLSQDFLPRSQATFYDFSHRKQTGTVGKKQGEGGGSRKAAATPKGNVWSKDFTERTSSSNANRKVNGDRKVSRGNQLYNQAEIANPEEDYGILLVSGAIPAEIETVLQTAEVVADPLWDMFVSSNAGVWRGVGAAFSPITAEMEPMSLGSKNEYLYDARVLCTVEPIPRVEGEGQRHSTLHCKILWTVENPHGEKGFDDADVIAGVEEEEEEEEEDLHEDGHSEENNRNAENGDIVWKDVMEEDDMGMEPGLVFFSDGSYSRGPISLLPDELAVTDNYFAPPTFTIEQCLVLGGHQRLRLIHTISIMESGAEIQVLRVAVYREEWMGPCNMNDSGGHRLEPFSNEERLSPYELMGLWKVFEISSTVIDSDTNKSNERPSFAYFCNEVVKAQGLPEPPSVDESIWENHGEEEDNNDDDDDDDDDDVEEEEEVLDDPSLLWLPGGVIAGVEAKESGILTISVGWLCANKTRLVMERDYGPNGKLAEVRLQSHIKGDWLGGRM</sequence>
<keyword evidence="3" id="KW-1185">Reference proteome</keyword>
<evidence type="ECO:0000313" key="2">
    <source>
        <dbReference type="EMBL" id="CAK9260546.1"/>
    </source>
</evidence>
<feature type="compositionally biased region" description="Acidic residues" evidence="1">
    <location>
        <begin position="449"/>
        <end position="474"/>
    </location>
</feature>
<dbReference type="SUPFAM" id="SSF50814">
    <property type="entry name" value="Lipocalins"/>
    <property type="match status" value="1"/>
</dbReference>
<reference evidence="2" key="1">
    <citation type="submission" date="2024-02" db="EMBL/GenBank/DDBJ databases">
        <authorList>
            <consortium name="ELIXIR-Norway"/>
            <consortium name="Elixir Norway"/>
        </authorList>
    </citation>
    <scope>NUCLEOTIDE SEQUENCE</scope>
</reference>
<evidence type="ECO:0000256" key="1">
    <source>
        <dbReference type="SAM" id="MobiDB-lite"/>
    </source>
</evidence>
<feature type="region of interest" description="Disordered" evidence="1">
    <location>
        <begin position="433"/>
        <end position="474"/>
    </location>
</feature>
<dbReference type="EMBL" id="OZ020108">
    <property type="protein sequence ID" value="CAK9260546.1"/>
    <property type="molecule type" value="Genomic_DNA"/>
</dbReference>
<feature type="region of interest" description="Disordered" evidence="1">
    <location>
        <begin position="248"/>
        <end position="270"/>
    </location>
</feature>
<dbReference type="PANTHER" id="PTHR36025:SF1">
    <property type="entry name" value="DIHYDROOROTATE DEHYDROGENASE (DUF3598)"/>
    <property type="match status" value="1"/>
</dbReference>
<feature type="compositionally biased region" description="Basic and acidic residues" evidence="1">
    <location>
        <begin position="260"/>
        <end position="269"/>
    </location>
</feature>
<name>A0ABP0W3K4_9BRYO</name>
<feature type="region of interest" description="Disordered" evidence="1">
    <location>
        <begin position="63"/>
        <end position="109"/>
    </location>
</feature>
<feature type="compositionally biased region" description="Acidic residues" evidence="1">
    <location>
        <begin position="248"/>
        <end position="259"/>
    </location>
</feature>
<accession>A0ABP0W3K4</accession>
<organism evidence="2 3">
    <name type="scientific">Sphagnum jensenii</name>
    <dbReference type="NCBI Taxonomy" id="128206"/>
    <lineage>
        <taxon>Eukaryota</taxon>
        <taxon>Viridiplantae</taxon>
        <taxon>Streptophyta</taxon>
        <taxon>Embryophyta</taxon>
        <taxon>Bryophyta</taxon>
        <taxon>Sphagnophytina</taxon>
        <taxon>Sphagnopsida</taxon>
        <taxon>Sphagnales</taxon>
        <taxon>Sphagnaceae</taxon>
        <taxon>Sphagnum</taxon>
    </lineage>
</organism>
<gene>
    <name evidence="2" type="ORF">CSSPJE1EN1_LOCUS6024</name>
</gene>
<evidence type="ECO:0000313" key="3">
    <source>
        <dbReference type="Proteomes" id="UP001497444"/>
    </source>
</evidence>
<dbReference type="PANTHER" id="PTHR36025">
    <property type="entry name" value="DIHYDROOROTATE DEHYDROGENASE (DUF3598)"/>
    <property type="match status" value="1"/>
</dbReference>
<dbReference type="Proteomes" id="UP001497444">
    <property type="component" value="Chromosome 13"/>
</dbReference>